<feature type="region of interest" description="Disordered" evidence="1">
    <location>
        <begin position="99"/>
        <end position="141"/>
    </location>
</feature>
<gene>
    <name evidence="2" type="primary">A08p014950.1_BraROA</name>
    <name evidence="2" type="ORF">IGI04_030465</name>
</gene>
<feature type="compositionally biased region" description="Polar residues" evidence="1">
    <location>
        <begin position="122"/>
        <end position="141"/>
    </location>
</feature>
<dbReference type="EMBL" id="JADBGQ010000007">
    <property type="protein sequence ID" value="KAG5388924.1"/>
    <property type="molecule type" value="Genomic_DNA"/>
</dbReference>
<dbReference type="Proteomes" id="UP000823674">
    <property type="component" value="Chromosome A08"/>
</dbReference>
<sequence>MREKNPAREPKLVLAGEEGRRHALKTVKKVLKFPIEQRQVPFLISKEALERSSLWGNMSRTTRAKALAEYKRAMETISTKKVEYSHAAPDDDVLITKSSACTKRKASSNQDPLASERKKSKISSVNTIISQKTSEGQGNLF</sequence>
<evidence type="ECO:0000313" key="2">
    <source>
        <dbReference type="EMBL" id="KAG5388924.1"/>
    </source>
</evidence>
<feature type="compositionally biased region" description="Polar residues" evidence="1">
    <location>
        <begin position="99"/>
        <end position="112"/>
    </location>
</feature>
<evidence type="ECO:0000256" key="1">
    <source>
        <dbReference type="SAM" id="MobiDB-lite"/>
    </source>
</evidence>
<proteinExistence type="predicted"/>
<reference evidence="2 3" key="1">
    <citation type="submission" date="2021-03" db="EMBL/GenBank/DDBJ databases">
        <authorList>
            <person name="King G.J."/>
            <person name="Bancroft I."/>
            <person name="Baten A."/>
            <person name="Bloomfield J."/>
            <person name="Borpatragohain P."/>
            <person name="He Z."/>
            <person name="Irish N."/>
            <person name="Irwin J."/>
            <person name="Liu K."/>
            <person name="Mauleon R.P."/>
            <person name="Moore J."/>
            <person name="Morris R."/>
            <person name="Ostergaard L."/>
            <person name="Wang B."/>
            <person name="Wells R."/>
        </authorList>
    </citation>
    <scope>NUCLEOTIDE SEQUENCE [LARGE SCALE GENOMIC DNA]</scope>
    <source>
        <strain evidence="2">R-o-18</strain>
        <tissue evidence="2">Leaf</tissue>
    </source>
</reference>
<protein>
    <submittedName>
        <fullName evidence="2">Uncharacterized protein</fullName>
    </submittedName>
</protein>
<organism evidence="2 3">
    <name type="scientific">Brassica rapa subsp. trilocularis</name>
    <dbReference type="NCBI Taxonomy" id="1813537"/>
    <lineage>
        <taxon>Eukaryota</taxon>
        <taxon>Viridiplantae</taxon>
        <taxon>Streptophyta</taxon>
        <taxon>Embryophyta</taxon>
        <taxon>Tracheophyta</taxon>
        <taxon>Spermatophyta</taxon>
        <taxon>Magnoliopsida</taxon>
        <taxon>eudicotyledons</taxon>
        <taxon>Gunneridae</taxon>
        <taxon>Pentapetalae</taxon>
        <taxon>rosids</taxon>
        <taxon>malvids</taxon>
        <taxon>Brassicales</taxon>
        <taxon>Brassicaceae</taxon>
        <taxon>Brassiceae</taxon>
        <taxon>Brassica</taxon>
    </lineage>
</organism>
<keyword evidence="3" id="KW-1185">Reference proteome</keyword>
<accession>A0ABQ7LQT5</accession>
<comment type="caution">
    <text evidence="2">The sequence shown here is derived from an EMBL/GenBank/DDBJ whole genome shotgun (WGS) entry which is preliminary data.</text>
</comment>
<evidence type="ECO:0000313" key="3">
    <source>
        <dbReference type="Proteomes" id="UP000823674"/>
    </source>
</evidence>
<name>A0ABQ7LQT5_BRACM</name>